<dbReference type="Pfam" id="PF05105">
    <property type="entry name" value="Phage_holin_4_1"/>
    <property type="match status" value="1"/>
</dbReference>
<feature type="transmembrane region" description="Helical" evidence="6">
    <location>
        <begin position="45"/>
        <end position="67"/>
    </location>
</feature>
<comment type="caution">
    <text evidence="7">The sequence shown here is derived from an EMBL/GenBank/DDBJ whole genome shotgun (WGS) entry which is preliminary data.</text>
</comment>
<gene>
    <name evidence="7" type="ORF">SAMN05421782_101305</name>
</gene>
<dbReference type="Proteomes" id="UP000183610">
    <property type="component" value="Unassembled WGS sequence"/>
</dbReference>
<comment type="similarity">
    <text evidence="5">Belongs to the bacteriophage holin family. Cp-1 holin subfamily.</text>
</comment>
<evidence type="ECO:0000256" key="2">
    <source>
        <dbReference type="ARBA" id="ARBA00022692"/>
    </source>
</evidence>
<evidence type="ECO:0000256" key="5">
    <source>
        <dbReference type="ARBA" id="ARBA00023600"/>
    </source>
</evidence>
<comment type="subcellular location">
    <subcellularLocation>
        <location evidence="1">Membrane</location>
        <topology evidence="1">Multi-pass membrane protein</topology>
    </subcellularLocation>
</comment>
<evidence type="ECO:0000256" key="4">
    <source>
        <dbReference type="ARBA" id="ARBA00023136"/>
    </source>
</evidence>
<dbReference type="EMBL" id="FNMX01000001">
    <property type="protein sequence ID" value="SDW08323.1"/>
    <property type="molecule type" value="Genomic_DNA"/>
</dbReference>
<proteinExistence type="inferred from homology"/>
<reference evidence="7 8" key="1">
    <citation type="submission" date="2016-10" db="EMBL/GenBank/DDBJ databases">
        <authorList>
            <person name="Varghese N."/>
            <person name="Submissions S."/>
        </authorList>
    </citation>
    <scope>NUCLEOTIDE SEQUENCE [LARGE SCALE GENOMIC DNA]</scope>
    <source>
        <strain evidence="7 8">ATCC 49954</strain>
    </source>
</reference>
<accession>A0AAX2DL81</accession>
<protein>
    <submittedName>
        <fullName evidence="7">Toxin secretion/phage lysis holin</fullName>
    </submittedName>
</protein>
<dbReference type="InterPro" id="IPR006480">
    <property type="entry name" value="Phage_holin_4_1"/>
</dbReference>
<keyword evidence="2 6" id="KW-0812">Transmembrane</keyword>
<dbReference type="NCBIfam" id="TIGR01593">
    <property type="entry name" value="holin_tox_secr"/>
    <property type="match status" value="1"/>
</dbReference>
<name>A0AAX2DL81_LISIV</name>
<sequence>MVANDWGSNATSLTKRRFSMEALLKFGVSAFGAVFGYLFGEVDLLVKVLLCFIVADYISGLLASGYFGKLNSQVGFKGIAKKIAILILVAIAHQIDLILGTHNTTRDAVIFFYLANELISILENFVRMEMKVPEVLKNLISIFDSKAGEKEEKHDKNLD</sequence>
<dbReference type="GO" id="GO:0016020">
    <property type="term" value="C:membrane"/>
    <property type="evidence" value="ECO:0007669"/>
    <property type="project" value="UniProtKB-SubCell"/>
</dbReference>
<keyword evidence="3 6" id="KW-1133">Transmembrane helix</keyword>
<feature type="transmembrane region" description="Helical" evidence="6">
    <location>
        <begin position="79"/>
        <end position="102"/>
    </location>
</feature>
<dbReference type="AlphaFoldDB" id="A0AAX2DL81"/>
<organism evidence="7 8">
    <name type="scientific">Listeria ivanovii</name>
    <dbReference type="NCBI Taxonomy" id="1638"/>
    <lineage>
        <taxon>Bacteria</taxon>
        <taxon>Bacillati</taxon>
        <taxon>Bacillota</taxon>
        <taxon>Bacilli</taxon>
        <taxon>Bacillales</taxon>
        <taxon>Listeriaceae</taxon>
        <taxon>Listeria</taxon>
    </lineage>
</organism>
<evidence type="ECO:0000313" key="8">
    <source>
        <dbReference type="Proteomes" id="UP000183610"/>
    </source>
</evidence>
<evidence type="ECO:0000313" key="7">
    <source>
        <dbReference type="EMBL" id="SDW08323.1"/>
    </source>
</evidence>
<evidence type="ECO:0000256" key="3">
    <source>
        <dbReference type="ARBA" id="ARBA00022989"/>
    </source>
</evidence>
<evidence type="ECO:0000256" key="6">
    <source>
        <dbReference type="SAM" id="Phobius"/>
    </source>
</evidence>
<feature type="transmembrane region" description="Helical" evidence="6">
    <location>
        <begin position="22"/>
        <end position="39"/>
    </location>
</feature>
<evidence type="ECO:0000256" key="1">
    <source>
        <dbReference type="ARBA" id="ARBA00004141"/>
    </source>
</evidence>
<keyword evidence="4 6" id="KW-0472">Membrane</keyword>